<dbReference type="Proteomes" id="UP000282002">
    <property type="component" value="Chromosome"/>
</dbReference>
<protein>
    <submittedName>
        <fullName evidence="1">Uncharacterized protein</fullName>
    </submittedName>
</protein>
<sequence length="126" mass="13704">MPNPPQITLTQTRILAGVWEGVLAGVEGDAPRLEARHQDRALEGLTVTPIPGKPGRFALRLPIPPSVISEGVQTVLFHADGVTLAQFTLVAGVPLEEDLRAEISLLRAELELLKRAFRRHCAEAED</sequence>
<evidence type="ECO:0000313" key="1">
    <source>
        <dbReference type="EMBL" id="AZL58989.1"/>
    </source>
</evidence>
<dbReference type="EMBL" id="CP034328">
    <property type="protein sequence ID" value="AZL58989.1"/>
    <property type="molecule type" value="Genomic_DNA"/>
</dbReference>
<evidence type="ECO:0000313" key="2">
    <source>
        <dbReference type="Proteomes" id="UP000282002"/>
    </source>
</evidence>
<proteinExistence type="predicted"/>
<reference evidence="1 2" key="1">
    <citation type="submission" date="2018-12" db="EMBL/GenBank/DDBJ databases">
        <title>Complete genome sequencing of Tabrizicola sp. K13M18.</title>
        <authorList>
            <person name="Bae J.-W."/>
        </authorList>
    </citation>
    <scope>NUCLEOTIDE SEQUENCE [LARGE SCALE GENOMIC DNA]</scope>
    <source>
        <strain evidence="1 2">K13M18</strain>
    </source>
</reference>
<dbReference type="AlphaFoldDB" id="A0A3S8U627"/>
<dbReference type="RefSeq" id="WP_125325187.1">
    <property type="nucleotide sequence ID" value="NZ_CP034328.1"/>
</dbReference>
<dbReference type="OrthoDB" id="7772846at2"/>
<name>A0A3S8U627_9RHOB</name>
<gene>
    <name evidence="1" type="ORF">EI545_09155</name>
</gene>
<dbReference type="KEGG" id="taw:EI545_09155"/>
<organism evidence="1 2">
    <name type="scientific">Tabrizicola piscis</name>
    <dbReference type="NCBI Taxonomy" id="2494374"/>
    <lineage>
        <taxon>Bacteria</taxon>
        <taxon>Pseudomonadati</taxon>
        <taxon>Pseudomonadota</taxon>
        <taxon>Alphaproteobacteria</taxon>
        <taxon>Rhodobacterales</taxon>
        <taxon>Paracoccaceae</taxon>
        <taxon>Tabrizicola</taxon>
    </lineage>
</organism>
<accession>A0A3S8U627</accession>
<keyword evidence="2" id="KW-1185">Reference proteome</keyword>